<dbReference type="CDD" id="cd00303">
    <property type="entry name" value="retropepsin_like"/>
    <property type="match status" value="1"/>
</dbReference>
<comment type="caution">
    <text evidence="4">The sequence shown here is derived from an EMBL/GenBank/DDBJ whole genome shotgun (WGS) entry which is preliminary data.</text>
</comment>
<proteinExistence type="predicted"/>
<sequence>MDKQRRRRHTSSSSSNSGESPRQRLRESTRSSESATDQYATLKASQERISELENLVWKLTNGKTEYSVEGTSRPIVHKTVADCIPFFNPANKKITVSKWIARIEQLAEMNGWNDQIKIDHMQTRLSGVARSWYNNLSDYKYTWIEWKELFMKTFPEHNDFAHSLRTMMERKKRPGESWDDYYYDKIGLIRACEIGEKNAVSCLIDGIEDVVIRTGAKAGRYVTPEDLYSEYFTTLTTNDSFKFMYMRKRLDDRINYGQYSKFSGRQNLKSEEPSKRVEERYQYAKELSRKCFNCGVKGHYINKCPKAKKHCSNCKLAGHVATECRRTEKCLQVAIGTNDNSMCNNQCYFVNCEINGIVYCGYIDTGCTAVIIKHSVVNKLGLKVDQCCYTVDGYGNGRTVAIGKVIIDLEVDLAAEKIEAIVVDDNMQSIPILIGQTFINKNKTLIVKNNEVRLVADGKLADNNLNNIPPKKMTLICSKTTVIPPHSVRFIEGETANDYMGSVYIERDFHNKPGEETELSRPYISPGCRHRIAWPNSKKH</sequence>
<dbReference type="AlphaFoldDB" id="A0ABD1E403"/>
<dbReference type="Gene3D" id="2.40.70.10">
    <property type="entry name" value="Acid Proteases"/>
    <property type="match status" value="1"/>
</dbReference>
<feature type="compositionally biased region" description="Basic residues" evidence="2">
    <location>
        <begin position="1"/>
        <end position="10"/>
    </location>
</feature>
<dbReference type="InterPro" id="IPR021109">
    <property type="entry name" value="Peptidase_aspartic_dom_sf"/>
</dbReference>
<dbReference type="SUPFAM" id="SSF57756">
    <property type="entry name" value="Retrovirus zinc finger-like domains"/>
    <property type="match status" value="1"/>
</dbReference>
<evidence type="ECO:0000313" key="5">
    <source>
        <dbReference type="Proteomes" id="UP001566132"/>
    </source>
</evidence>
<dbReference type="Proteomes" id="UP001566132">
    <property type="component" value="Unassembled WGS sequence"/>
</dbReference>
<keyword evidence="1" id="KW-0862">Zinc</keyword>
<dbReference type="EMBL" id="JBDJPC010000012">
    <property type="protein sequence ID" value="KAL1489300.1"/>
    <property type="molecule type" value="Genomic_DNA"/>
</dbReference>
<keyword evidence="1" id="KW-0479">Metal-binding</keyword>
<dbReference type="PANTHER" id="PTHR33223:SF6">
    <property type="entry name" value="CCHC-TYPE DOMAIN-CONTAINING PROTEIN"/>
    <property type="match status" value="1"/>
</dbReference>
<dbReference type="InterPro" id="IPR001878">
    <property type="entry name" value="Znf_CCHC"/>
</dbReference>
<feature type="compositionally biased region" description="Low complexity" evidence="2">
    <location>
        <begin position="11"/>
        <end position="20"/>
    </location>
</feature>
<evidence type="ECO:0000313" key="4">
    <source>
        <dbReference type="EMBL" id="KAL1489300.1"/>
    </source>
</evidence>
<feature type="domain" description="CCHC-type" evidence="3">
    <location>
        <begin position="289"/>
        <end position="306"/>
    </location>
</feature>
<dbReference type="SUPFAM" id="SSF50630">
    <property type="entry name" value="Acid proteases"/>
    <property type="match status" value="1"/>
</dbReference>
<dbReference type="PROSITE" id="PS50158">
    <property type="entry name" value="ZF_CCHC"/>
    <property type="match status" value="1"/>
</dbReference>
<evidence type="ECO:0000256" key="2">
    <source>
        <dbReference type="SAM" id="MobiDB-lite"/>
    </source>
</evidence>
<keyword evidence="5" id="KW-1185">Reference proteome</keyword>
<organism evidence="4 5">
    <name type="scientific">Hypothenemus hampei</name>
    <name type="common">Coffee berry borer</name>
    <dbReference type="NCBI Taxonomy" id="57062"/>
    <lineage>
        <taxon>Eukaryota</taxon>
        <taxon>Metazoa</taxon>
        <taxon>Ecdysozoa</taxon>
        <taxon>Arthropoda</taxon>
        <taxon>Hexapoda</taxon>
        <taxon>Insecta</taxon>
        <taxon>Pterygota</taxon>
        <taxon>Neoptera</taxon>
        <taxon>Endopterygota</taxon>
        <taxon>Coleoptera</taxon>
        <taxon>Polyphaga</taxon>
        <taxon>Cucujiformia</taxon>
        <taxon>Curculionidae</taxon>
        <taxon>Scolytinae</taxon>
        <taxon>Hypothenemus</taxon>
    </lineage>
</organism>
<dbReference type="SMART" id="SM00343">
    <property type="entry name" value="ZnF_C2HC"/>
    <property type="match status" value="2"/>
</dbReference>
<dbReference type="InterPro" id="IPR036875">
    <property type="entry name" value="Znf_CCHC_sf"/>
</dbReference>
<dbReference type="GO" id="GO:0008270">
    <property type="term" value="F:zinc ion binding"/>
    <property type="evidence" value="ECO:0007669"/>
    <property type="project" value="UniProtKB-KW"/>
</dbReference>
<dbReference type="Gene3D" id="4.10.60.10">
    <property type="entry name" value="Zinc finger, CCHC-type"/>
    <property type="match status" value="1"/>
</dbReference>
<evidence type="ECO:0000259" key="3">
    <source>
        <dbReference type="PROSITE" id="PS50158"/>
    </source>
</evidence>
<dbReference type="Pfam" id="PF13650">
    <property type="entry name" value="Asp_protease_2"/>
    <property type="match status" value="1"/>
</dbReference>
<keyword evidence="1" id="KW-0863">Zinc-finger</keyword>
<reference evidence="4 5" key="1">
    <citation type="submission" date="2024-05" db="EMBL/GenBank/DDBJ databases">
        <title>Genetic variation in Jamaican populations of the coffee berry borer (Hypothenemus hampei).</title>
        <authorList>
            <person name="Errbii M."/>
            <person name="Myrie A."/>
        </authorList>
    </citation>
    <scope>NUCLEOTIDE SEQUENCE [LARGE SCALE GENOMIC DNA]</scope>
    <source>
        <strain evidence="4">JA-Hopewell-2020-01-JO</strain>
        <tissue evidence="4">Whole body</tissue>
    </source>
</reference>
<protein>
    <recommendedName>
        <fullName evidence="3">CCHC-type domain-containing protein</fullName>
    </recommendedName>
</protein>
<gene>
    <name evidence="4" type="ORF">ABEB36_014223</name>
</gene>
<feature type="region of interest" description="Disordered" evidence="2">
    <location>
        <begin position="1"/>
        <end position="42"/>
    </location>
</feature>
<dbReference type="PANTHER" id="PTHR33223">
    <property type="entry name" value="CCHC-TYPE DOMAIN-CONTAINING PROTEIN"/>
    <property type="match status" value="1"/>
</dbReference>
<dbReference type="Pfam" id="PF00098">
    <property type="entry name" value="zf-CCHC"/>
    <property type="match status" value="1"/>
</dbReference>
<feature type="compositionally biased region" description="Basic and acidic residues" evidence="2">
    <location>
        <begin position="21"/>
        <end position="30"/>
    </location>
</feature>
<name>A0ABD1E403_HYPHA</name>
<accession>A0ABD1E403</accession>
<evidence type="ECO:0000256" key="1">
    <source>
        <dbReference type="PROSITE-ProRule" id="PRU00047"/>
    </source>
</evidence>